<dbReference type="CDD" id="cd07067">
    <property type="entry name" value="HP_PGM_like"/>
    <property type="match status" value="1"/>
</dbReference>
<dbReference type="PANTHER" id="PTHR20935:SF0">
    <property type="entry name" value="SERINE_THREONINE-PROTEIN PHOSPHATASE PGAM5, MITOCHONDRIAL"/>
    <property type="match status" value="1"/>
</dbReference>
<dbReference type="InterPro" id="IPR013078">
    <property type="entry name" value="His_Pase_superF_clade-1"/>
</dbReference>
<gene>
    <name evidence="9" type="ORF">CVLEPA_LOCUS13313</name>
</gene>
<evidence type="ECO:0000256" key="3">
    <source>
        <dbReference type="ARBA" id="ARBA00022590"/>
    </source>
</evidence>
<evidence type="ECO:0000256" key="2">
    <source>
        <dbReference type="ARBA" id="ARBA00013081"/>
    </source>
</evidence>
<dbReference type="InterPro" id="IPR029033">
    <property type="entry name" value="His_PPase_superfam"/>
</dbReference>
<evidence type="ECO:0000256" key="7">
    <source>
        <dbReference type="ARBA" id="ARBA00041839"/>
    </source>
</evidence>
<sequence>MRLKALKICFALGTTGSAFALTINHVDRIDTIFSKTQAATTNSFCSNPTALWDFNWDKRDPVSLINPCELVRLQKNGNDAELEDLISSHTPTATRHLIFIRHGQYHTEFKEDEKRTLTALGKKQAIATGLRLREITQDKFTYSRVVESSMTRAIETCGHIREELGITSAERTDMLREGSPISPVPNFRNWRPETSVFTDGPRIEAAFRKFVHRASTSQKQDSFEIVVCHANVIRYFVCRALQMPPEAWLRISLRHGSLTWLTIHPSGTVSMKCLGEAGHMSHSLLSTE</sequence>
<comment type="similarity">
    <text evidence="1">Belongs to the phosphoglycerate mutase family. BPG-dependent PGAM subfamily.</text>
</comment>
<protein>
    <recommendedName>
        <fullName evidence="5">Serine/threonine-protein phosphatase PGAM5, mitochondrial</fullName>
        <ecNumber evidence="2">3.1.3.16</ecNumber>
    </recommendedName>
    <alternativeName>
        <fullName evidence="7">Phosphoglycerate mutase family member 5</fullName>
    </alternativeName>
    <alternativeName>
        <fullName evidence="6">Serine/threonine-protein phosphatase Pgam5, mitochondrial</fullName>
    </alternativeName>
</protein>
<evidence type="ECO:0000256" key="4">
    <source>
        <dbReference type="ARBA" id="ARBA00022801"/>
    </source>
</evidence>
<dbReference type="Gene3D" id="3.40.50.1240">
    <property type="entry name" value="Phosphoglycerate mutase-like"/>
    <property type="match status" value="1"/>
</dbReference>
<dbReference type="PANTHER" id="PTHR20935">
    <property type="entry name" value="PHOSPHOGLYCERATE MUTASE-RELATED"/>
    <property type="match status" value="1"/>
</dbReference>
<dbReference type="InterPro" id="IPR051021">
    <property type="entry name" value="Mito_Ser/Thr_phosphatase"/>
</dbReference>
<name>A0ABP0FVI9_CLALP</name>
<proteinExistence type="inferred from homology"/>
<feature type="chain" id="PRO_5046105861" description="Serine/threonine-protein phosphatase PGAM5, mitochondrial" evidence="8">
    <location>
        <begin position="21"/>
        <end position="288"/>
    </location>
</feature>
<feature type="signal peptide" evidence="8">
    <location>
        <begin position="1"/>
        <end position="20"/>
    </location>
</feature>
<dbReference type="EC" id="3.1.3.16" evidence="2"/>
<evidence type="ECO:0000256" key="8">
    <source>
        <dbReference type="SAM" id="SignalP"/>
    </source>
</evidence>
<dbReference type="EMBL" id="CAWYQH010000096">
    <property type="protein sequence ID" value="CAK8682668.1"/>
    <property type="molecule type" value="Genomic_DNA"/>
</dbReference>
<dbReference type="Pfam" id="PF00300">
    <property type="entry name" value="His_Phos_1"/>
    <property type="match status" value="2"/>
</dbReference>
<dbReference type="SUPFAM" id="SSF53254">
    <property type="entry name" value="Phosphoglycerate mutase-like"/>
    <property type="match status" value="1"/>
</dbReference>
<reference evidence="9 10" key="1">
    <citation type="submission" date="2024-02" db="EMBL/GenBank/DDBJ databases">
        <authorList>
            <person name="Daric V."/>
            <person name="Darras S."/>
        </authorList>
    </citation>
    <scope>NUCLEOTIDE SEQUENCE [LARGE SCALE GENOMIC DNA]</scope>
</reference>
<keyword evidence="3" id="KW-1210">Necrosis</keyword>
<evidence type="ECO:0000313" key="10">
    <source>
        <dbReference type="Proteomes" id="UP001642483"/>
    </source>
</evidence>
<keyword evidence="4" id="KW-0378">Hydrolase</keyword>
<comment type="caution">
    <text evidence="9">The sequence shown here is derived from an EMBL/GenBank/DDBJ whole genome shotgun (WGS) entry which is preliminary data.</text>
</comment>
<accession>A0ABP0FVI9</accession>
<dbReference type="SMART" id="SM00855">
    <property type="entry name" value="PGAM"/>
    <property type="match status" value="1"/>
</dbReference>
<evidence type="ECO:0000256" key="1">
    <source>
        <dbReference type="ARBA" id="ARBA00006717"/>
    </source>
</evidence>
<evidence type="ECO:0000256" key="6">
    <source>
        <dbReference type="ARBA" id="ARBA00040722"/>
    </source>
</evidence>
<keyword evidence="10" id="KW-1185">Reference proteome</keyword>
<evidence type="ECO:0000313" key="9">
    <source>
        <dbReference type="EMBL" id="CAK8682668.1"/>
    </source>
</evidence>
<keyword evidence="8" id="KW-0732">Signal</keyword>
<evidence type="ECO:0000256" key="5">
    <source>
        <dbReference type="ARBA" id="ARBA00039765"/>
    </source>
</evidence>
<dbReference type="Proteomes" id="UP001642483">
    <property type="component" value="Unassembled WGS sequence"/>
</dbReference>
<organism evidence="9 10">
    <name type="scientific">Clavelina lepadiformis</name>
    <name type="common">Light-bulb sea squirt</name>
    <name type="synonym">Ascidia lepadiformis</name>
    <dbReference type="NCBI Taxonomy" id="159417"/>
    <lineage>
        <taxon>Eukaryota</taxon>
        <taxon>Metazoa</taxon>
        <taxon>Chordata</taxon>
        <taxon>Tunicata</taxon>
        <taxon>Ascidiacea</taxon>
        <taxon>Aplousobranchia</taxon>
        <taxon>Clavelinidae</taxon>
        <taxon>Clavelina</taxon>
    </lineage>
</organism>